<name>A0AAV9W0M7_9PEZI</name>
<dbReference type="Gene3D" id="3.40.50.1580">
    <property type="entry name" value="Nucleoside phosphorylase domain"/>
    <property type="match status" value="1"/>
</dbReference>
<keyword evidence="8" id="KW-1185">Reference proteome</keyword>
<dbReference type="Gene3D" id="3.40.50.300">
    <property type="entry name" value="P-loop containing nucleotide triphosphate hydrolases"/>
    <property type="match status" value="1"/>
</dbReference>
<dbReference type="InterPro" id="IPR002110">
    <property type="entry name" value="Ankyrin_rpt"/>
</dbReference>
<dbReference type="Gene3D" id="1.25.40.20">
    <property type="entry name" value="Ankyrin repeat-containing domain"/>
    <property type="match status" value="4"/>
</dbReference>
<evidence type="ECO:0000259" key="6">
    <source>
        <dbReference type="Pfam" id="PF24883"/>
    </source>
</evidence>
<reference evidence="7 8" key="1">
    <citation type="submission" date="2023-08" db="EMBL/GenBank/DDBJ databases">
        <authorList>
            <person name="Palmer J.M."/>
        </authorList>
    </citation>
    <scope>NUCLEOTIDE SEQUENCE [LARGE SCALE GENOMIC DNA]</scope>
    <source>
        <strain evidence="7 8">TWF481</strain>
    </source>
</reference>
<feature type="repeat" description="ANK" evidence="3">
    <location>
        <begin position="1116"/>
        <end position="1148"/>
    </location>
</feature>
<dbReference type="EMBL" id="JAVHJL010000007">
    <property type="protein sequence ID" value="KAK6499967.1"/>
    <property type="molecule type" value="Genomic_DNA"/>
</dbReference>
<dbReference type="Pfam" id="PF13637">
    <property type="entry name" value="Ank_4"/>
    <property type="match status" value="1"/>
</dbReference>
<dbReference type="GO" id="GO:0003824">
    <property type="term" value="F:catalytic activity"/>
    <property type="evidence" value="ECO:0007669"/>
    <property type="project" value="InterPro"/>
</dbReference>
<dbReference type="PROSITE" id="PS50297">
    <property type="entry name" value="ANK_REP_REGION"/>
    <property type="match status" value="13"/>
</dbReference>
<dbReference type="InterPro" id="IPR027417">
    <property type="entry name" value="P-loop_NTPase"/>
</dbReference>
<feature type="region of interest" description="Disordered" evidence="4">
    <location>
        <begin position="200"/>
        <end position="238"/>
    </location>
</feature>
<feature type="repeat" description="ANK" evidence="3">
    <location>
        <begin position="984"/>
        <end position="1016"/>
    </location>
</feature>
<feature type="repeat" description="ANK" evidence="3">
    <location>
        <begin position="1247"/>
        <end position="1279"/>
    </location>
</feature>
<dbReference type="Pfam" id="PF24883">
    <property type="entry name" value="NPHP3_N"/>
    <property type="match status" value="1"/>
</dbReference>
<dbReference type="InterPro" id="IPR054471">
    <property type="entry name" value="GPIID_WHD"/>
</dbReference>
<dbReference type="PRINTS" id="PR01415">
    <property type="entry name" value="ANKYRIN"/>
</dbReference>
<evidence type="ECO:0000256" key="4">
    <source>
        <dbReference type="SAM" id="MobiDB-lite"/>
    </source>
</evidence>
<feature type="compositionally biased region" description="Acidic residues" evidence="4">
    <location>
        <begin position="207"/>
        <end position="233"/>
    </location>
</feature>
<evidence type="ECO:0008006" key="9">
    <source>
        <dbReference type="Google" id="ProtNLM"/>
    </source>
</evidence>
<organism evidence="7 8">
    <name type="scientific">Arthrobotrys musiformis</name>
    <dbReference type="NCBI Taxonomy" id="47236"/>
    <lineage>
        <taxon>Eukaryota</taxon>
        <taxon>Fungi</taxon>
        <taxon>Dikarya</taxon>
        <taxon>Ascomycota</taxon>
        <taxon>Pezizomycotina</taxon>
        <taxon>Orbiliomycetes</taxon>
        <taxon>Orbiliales</taxon>
        <taxon>Orbiliaceae</taxon>
        <taxon>Arthrobotrys</taxon>
    </lineage>
</organism>
<evidence type="ECO:0000256" key="3">
    <source>
        <dbReference type="PROSITE-ProRule" id="PRU00023"/>
    </source>
</evidence>
<dbReference type="SUPFAM" id="SSF53167">
    <property type="entry name" value="Purine and uridine phosphorylases"/>
    <property type="match status" value="1"/>
</dbReference>
<evidence type="ECO:0000313" key="7">
    <source>
        <dbReference type="EMBL" id="KAK6499967.1"/>
    </source>
</evidence>
<feature type="domain" description="GPI inositol-deacylase winged helix" evidence="5">
    <location>
        <begin position="674"/>
        <end position="753"/>
    </location>
</feature>
<feature type="repeat" description="ANK" evidence="3">
    <location>
        <begin position="1148"/>
        <end position="1180"/>
    </location>
</feature>
<keyword evidence="1" id="KW-0677">Repeat</keyword>
<feature type="repeat" description="ANK" evidence="3">
    <location>
        <begin position="1083"/>
        <end position="1115"/>
    </location>
</feature>
<evidence type="ECO:0000256" key="1">
    <source>
        <dbReference type="ARBA" id="ARBA00022737"/>
    </source>
</evidence>
<dbReference type="PANTHER" id="PTHR24198">
    <property type="entry name" value="ANKYRIN REPEAT AND PROTEIN KINASE DOMAIN-CONTAINING PROTEIN"/>
    <property type="match status" value="1"/>
</dbReference>
<feature type="repeat" description="ANK" evidence="3">
    <location>
        <begin position="1280"/>
        <end position="1312"/>
    </location>
</feature>
<dbReference type="InterPro" id="IPR036770">
    <property type="entry name" value="Ankyrin_rpt-contain_sf"/>
</dbReference>
<dbReference type="Pfam" id="PF22939">
    <property type="entry name" value="WHD_GPIID"/>
    <property type="match status" value="1"/>
</dbReference>
<feature type="domain" description="Nephrocystin 3-like N-terminal" evidence="6">
    <location>
        <begin position="398"/>
        <end position="566"/>
    </location>
</feature>
<protein>
    <recommendedName>
        <fullName evidence="9">Nucleoside phosphorylase domain-containing protein</fullName>
    </recommendedName>
</protein>
<feature type="repeat" description="ANK" evidence="3">
    <location>
        <begin position="1214"/>
        <end position="1246"/>
    </location>
</feature>
<evidence type="ECO:0000256" key="2">
    <source>
        <dbReference type="ARBA" id="ARBA00023043"/>
    </source>
</evidence>
<dbReference type="InterPro" id="IPR056884">
    <property type="entry name" value="NPHP3-like_N"/>
</dbReference>
<accession>A0AAV9W0M7</accession>
<feature type="repeat" description="ANK" evidence="3">
    <location>
        <begin position="1313"/>
        <end position="1345"/>
    </location>
</feature>
<keyword evidence="2 3" id="KW-0040">ANK repeat</keyword>
<feature type="repeat" description="ANK" evidence="3">
    <location>
        <begin position="1181"/>
        <end position="1213"/>
    </location>
</feature>
<evidence type="ECO:0000313" key="8">
    <source>
        <dbReference type="Proteomes" id="UP001370758"/>
    </source>
</evidence>
<dbReference type="SUPFAM" id="SSF48403">
    <property type="entry name" value="Ankyrin repeat"/>
    <property type="match status" value="2"/>
</dbReference>
<dbReference type="PROSITE" id="PS50088">
    <property type="entry name" value="ANK_REPEAT"/>
    <property type="match status" value="13"/>
</dbReference>
<dbReference type="InterPro" id="IPR035994">
    <property type="entry name" value="Nucleoside_phosphorylase_sf"/>
</dbReference>
<dbReference type="Proteomes" id="UP001370758">
    <property type="component" value="Unassembled WGS sequence"/>
</dbReference>
<dbReference type="SUPFAM" id="SSF52540">
    <property type="entry name" value="P-loop containing nucleoside triphosphate hydrolases"/>
    <property type="match status" value="1"/>
</dbReference>
<proteinExistence type="predicted"/>
<feature type="repeat" description="ANK" evidence="3">
    <location>
        <begin position="951"/>
        <end position="983"/>
    </location>
</feature>
<dbReference type="SMART" id="SM00248">
    <property type="entry name" value="ANK"/>
    <property type="match status" value="15"/>
</dbReference>
<dbReference type="Pfam" id="PF00023">
    <property type="entry name" value="Ank"/>
    <property type="match status" value="1"/>
</dbReference>
<dbReference type="GO" id="GO:0009116">
    <property type="term" value="P:nucleoside metabolic process"/>
    <property type="evidence" value="ECO:0007669"/>
    <property type="project" value="InterPro"/>
</dbReference>
<dbReference type="PANTHER" id="PTHR24198:SF165">
    <property type="entry name" value="ANKYRIN REPEAT-CONTAINING PROTEIN-RELATED"/>
    <property type="match status" value="1"/>
</dbReference>
<gene>
    <name evidence="7" type="ORF">TWF481_010324</name>
</gene>
<dbReference type="Pfam" id="PF12796">
    <property type="entry name" value="Ank_2"/>
    <property type="match status" value="4"/>
</dbReference>
<feature type="repeat" description="ANK" evidence="3">
    <location>
        <begin position="1050"/>
        <end position="1082"/>
    </location>
</feature>
<sequence length="1375" mass="151988">MAEERSYNEYSIGWVCALPKEQTAAIAMLDERHQNFQRPPQSNDDNSYALGSIGVHNIVIACLPKGKIGIASAAGVALHMIRTFPNVKIGLMVGIGGGIPNKGKIRLGDVVVGTPTGQFPGVVQWDMGKNTLGGSERTGALNNPPNFLLTALGRLETEQELSGSKIPEYLDQMIAKFPRLTKYMKSKSFEDVLFKAAYSHKDKPDSPDEEVDEEQDEEDDEEDDEEEDEEEEESCKHCDRSQIVKRKARGMRIHYGLIASGNKVIKDAIFRDDLNKSLGGQVLCVEMEAAGLLPNFPCIVIRGICDYADSHKNKVWQEHSAAVAAAFAKELLEYVPASAIDGVDPVKDIIKGVARIEAKIEKVNSILDRQDDLAILDWLTPIYYTSQQTDYLNQRQPGTGEWLLGSSQYQGWLNQSAPSKILFCPGIPGAGKTILTSIVVDDLTTRFSNSKFGIAYIYCNFRRKDEQNIQSLLASLLKQLALGSTQSTLPAAVKEMHKRSTEKRMRPSIDDMLKSLHSVAQGYERVFIIIDALDECQTSNNCREIFLSKLFQLHSQCGANLFITSRALPEIMKKFEGIEAEILEVRAQKEDVRNYLDAQISSSGEQLLTDCREEIKTEITNIVDGMFLLAQLHFEAIKTKTSLKQMKIALKNLSAGERAYDNAYEDAMARIEAQNEDFKYLAHKVLWWITRAKRPINTAELRHALGVEVNESEIDEDNCPENTKMASVCAGLVAIDEESQIIRLVHYTTQEYFERTWTKWFSDADKNIAETCVTYLSHEIFTKEGPTRTDEAFKARLQSNPLYDYAANHWGYHVRISFIGNTPLVMGFLESRNAVLACSQAMTAPTEYYKNGNFEGWTGVHLAAYAGVDESVIGMLDKDARAAPDPKDEDAENPLPLVVKSEQVKVKPLIDMEARDGEGRTPLLLAVASGQASVVKLLINRGADLESKDKSDQTPLLSAVVHESEEVVELLIEGGADLEVRDRNDRTPLLRAVLYDRLSVVKLLIQKGADLDASDKNGRTPLGIAIEEGYDAIIRLLIDKGASLEVQDKGSRTILFLAVLYNSKAIVELLIEKGANLEARDYYGETPLFLASDKEHHEILALLMDRGANIDSKNDCDQTPLSSAAQLGNETAVRMLLARGADPEAQWNDQTPLYLATEKGYMAIIELLIEKGVDLEARNMDGETPLWLAARRGHEAVARLLIGTGADIEAVDREDRTPLCVAAEEGNEALVKLLINEGANMEAQNEFGRTPLCLATVQDYEVVVKLLLDEGANVDARDVDGCTPLCLAAEGGGETVAGLLIHRGADLEAKNEDGQTPLALAAKGGRETVVRLLIDRGANIKSKDEDGRIPLRLAEKNGYHEIVMLLRDAAMGIRG</sequence>
<feature type="repeat" description="ANK" evidence="3">
    <location>
        <begin position="1017"/>
        <end position="1049"/>
    </location>
</feature>
<comment type="caution">
    <text evidence="7">The sequence shown here is derived from an EMBL/GenBank/DDBJ whole genome shotgun (WGS) entry which is preliminary data.</text>
</comment>
<feature type="repeat" description="ANK" evidence="3">
    <location>
        <begin position="918"/>
        <end position="950"/>
    </location>
</feature>
<evidence type="ECO:0000259" key="5">
    <source>
        <dbReference type="Pfam" id="PF22939"/>
    </source>
</evidence>